<dbReference type="InterPro" id="IPR004399">
    <property type="entry name" value="HMP/HMP-P_kinase_dom"/>
</dbReference>
<dbReference type="GO" id="GO:0016301">
    <property type="term" value="F:kinase activity"/>
    <property type="evidence" value="ECO:0007669"/>
    <property type="project" value="UniProtKB-KW"/>
</dbReference>
<sequence>MSRNRPVVVCFSGHDPSGGAGVQADIEAIISHQCHAASVITALTEQDSRNVKKLIPQQPADILSQAQTLLADFKVSAFKIGLIGDAGVAVAIAQILRQHPAIPVVLDPVLAAGGGTALAGQRLIDVIVGQLLPLTTLLTPNSEEARRLSGQNDLSDCGRFLQGKGAKYVLITGTHESSELVHNRLYMPDDLNETFNWERLPQSYHGSGCTLASASAALLAQRLDVFTAVSEAQEFTWQSLAAAYRPGQGQYNPDRLFWVEA</sequence>
<dbReference type="Gene3D" id="3.40.1190.20">
    <property type="match status" value="1"/>
</dbReference>
<comment type="caution">
    <text evidence="4">The sequence shown here is derived from an EMBL/GenBank/DDBJ whole genome shotgun (WGS) entry which is preliminary data.</text>
</comment>
<dbReference type="InterPro" id="IPR029056">
    <property type="entry name" value="Ribokinase-like"/>
</dbReference>
<dbReference type="InterPro" id="IPR013749">
    <property type="entry name" value="PM/HMP-P_kinase-1"/>
</dbReference>
<name>A0ABU4UBU3_9GAMM</name>
<dbReference type="EMBL" id="JAXARY010000002">
    <property type="protein sequence ID" value="MDX8126310.1"/>
    <property type="molecule type" value="Genomic_DNA"/>
</dbReference>
<gene>
    <name evidence="4" type="ORF">QLH52_03385</name>
</gene>
<proteinExistence type="predicted"/>
<accession>A0ABU4UBU3</accession>
<evidence type="ECO:0000256" key="1">
    <source>
        <dbReference type="ARBA" id="ARBA00004948"/>
    </source>
</evidence>
<evidence type="ECO:0000313" key="4">
    <source>
        <dbReference type="EMBL" id="MDX8126310.1"/>
    </source>
</evidence>
<dbReference type="CDD" id="cd01169">
    <property type="entry name" value="HMPP_kinase"/>
    <property type="match status" value="1"/>
</dbReference>
<dbReference type="EC" id="2.7.1.49" evidence="2"/>
<protein>
    <recommendedName>
        <fullName evidence="2">hydroxymethylpyrimidine kinase</fullName>
        <ecNumber evidence="2">2.7.1.49</ecNumber>
    </recommendedName>
</protein>
<reference evidence="4 5" key="1">
    <citation type="submission" date="2023-11" db="EMBL/GenBank/DDBJ databases">
        <authorList>
            <person name="Ouyang M.-Y."/>
        </authorList>
    </citation>
    <scope>NUCLEOTIDE SEQUENCE [LARGE SCALE GENOMIC DNA]</scope>
    <source>
        <strain evidence="4 5">OY6</strain>
    </source>
</reference>
<dbReference type="Pfam" id="PF08543">
    <property type="entry name" value="Phos_pyr_kin"/>
    <property type="match status" value="1"/>
</dbReference>
<dbReference type="Proteomes" id="UP001284537">
    <property type="component" value="Unassembled WGS sequence"/>
</dbReference>
<keyword evidence="5" id="KW-1185">Reference proteome</keyword>
<dbReference type="PANTHER" id="PTHR20858:SF17">
    <property type="entry name" value="HYDROXYMETHYLPYRIMIDINE_PHOSPHOMETHYLPYRIMIDINE KINASE THI20-RELATED"/>
    <property type="match status" value="1"/>
</dbReference>
<organism evidence="4 5">
    <name type="scientific">Methylomonas defluvii</name>
    <dbReference type="NCBI Taxonomy" id="3045149"/>
    <lineage>
        <taxon>Bacteria</taxon>
        <taxon>Pseudomonadati</taxon>
        <taxon>Pseudomonadota</taxon>
        <taxon>Gammaproteobacteria</taxon>
        <taxon>Methylococcales</taxon>
        <taxon>Methylococcaceae</taxon>
        <taxon>Methylomonas</taxon>
    </lineage>
</organism>
<evidence type="ECO:0000256" key="2">
    <source>
        <dbReference type="ARBA" id="ARBA00012135"/>
    </source>
</evidence>
<evidence type="ECO:0000259" key="3">
    <source>
        <dbReference type="Pfam" id="PF08543"/>
    </source>
</evidence>
<keyword evidence="4" id="KW-0808">Transferase</keyword>
<dbReference type="PANTHER" id="PTHR20858">
    <property type="entry name" value="PHOSPHOMETHYLPYRIMIDINE KINASE"/>
    <property type="match status" value="1"/>
</dbReference>
<dbReference type="RefSeq" id="WP_171694747.1">
    <property type="nucleotide sequence ID" value="NZ_JAXARY010000002.1"/>
</dbReference>
<feature type="domain" description="Pyridoxamine kinase/Phosphomethylpyrimidine kinase" evidence="3">
    <location>
        <begin position="15"/>
        <end position="251"/>
    </location>
</feature>
<dbReference type="SUPFAM" id="SSF53613">
    <property type="entry name" value="Ribokinase-like"/>
    <property type="match status" value="1"/>
</dbReference>
<evidence type="ECO:0000313" key="5">
    <source>
        <dbReference type="Proteomes" id="UP001284537"/>
    </source>
</evidence>
<keyword evidence="4" id="KW-0418">Kinase</keyword>
<comment type="pathway">
    <text evidence="1">Cofactor biosynthesis; thiamine diphosphate biosynthesis.</text>
</comment>